<gene>
    <name evidence="2" type="ORF">RDI58_003771</name>
</gene>
<dbReference type="SUPFAM" id="SSF50630">
    <property type="entry name" value="Acid proteases"/>
    <property type="match status" value="1"/>
</dbReference>
<dbReference type="Proteomes" id="UP001371456">
    <property type="component" value="Unassembled WGS sequence"/>
</dbReference>
<organism evidence="2 3">
    <name type="scientific">Solanum bulbocastanum</name>
    <name type="common">Wild potato</name>
    <dbReference type="NCBI Taxonomy" id="147425"/>
    <lineage>
        <taxon>Eukaryota</taxon>
        <taxon>Viridiplantae</taxon>
        <taxon>Streptophyta</taxon>
        <taxon>Embryophyta</taxon>
        <taxon>Tracheophyta</taxon>
        <taxon>Spermatophyta</taxon>
        <taxon>Magnoliopsida</taxon>
        <taxon>eudicotyledons</taxon>
        <taxon>Gunneridae</taxon>
        <taxon>Pentapetalae</taxon>
        <taxon>asterids</taxon>
        <taxon>lamiids</taxon>
        <taxon>Solanales</taxon>
        <taxon>Solanaceae</taxon>
        <taxon>Solanoideae</taxon>
        <taxon>Solaneae</taxon>
        <taxon>Solanum</taxon>
    </lineage>
</organism>
<protein>
    <recommendedName>
        <fullName evidence="1">Xylanase inhibitor C-terminal domain-containing protein</fullName>
    </recommendedName>
</protein>
<proteinExistence type="predicted"/>
<dbReference type="InterPro" id="IPR021109">
    <property type="entry name" value="Peptidase_aspartic_dom_sf"/>
</dbReference>
<dbReference type="EMBL" id="JBANQN010000001">
    <property type="protein sequence ID" value="KAK6805986.1"/>
    <property type="molecule type" value="Genomic_DNA"/>
</dbReference>
<reference evidence="2 3" key="1">
    <citation type="submission" date="2024-02" db="EMBL/GenBank/DDBJ databases">
        <title>de novo genome assembly of Solanum bulbocastanum strain 11H21.</title>
        <authorList>
            <person name="Hosaka A.J."/>
        </authorList>
    </citation>
    <scope>NUCLEOTIDE SEQUENCE [LARGE SCALE GENOMIC DNA]</scope>
    <source>
        <tissue evidence="2">Young leaves</tissue>
    </source>
</reference>
<feature type="domain" description="Xylanase inhibitor C-terminal" evidence="1">
    <location>
        <begin position="2"/>
        <end position="71"/>
    </location>
</feature>
<dbReference type="InterPro" id="IPR032799">
    <property type="entry name" value="TAXi_C"/>
</dbReference>
<evidence type="ECO:0000313" key="2">
    <source>
        <dbReference type="EMBL" id="KAK6805986.1"/>
    </source>
</evidence>
<comment type="caution">
    <text evidence="2">The sequence shown here is derived from an EMBL/GenBank/DDBJ whole genome shotgun (WGS) entry which is preliminary data.</text>
</comment>
<name>A0AAN8UIC2_SOLBU</name>
<keyword evidence="3" id="KW-1185">Reference proteome</keyword>
<dbReference type="AlphaFoldDB" id="A0AAN8UIC2"/>
<accession>A0AAN8UIC2</accession>
<dbReference type="Gene3D" id="2.40.70.10">
    <property type="entry name" value="Acid Proteases"/>
    <property type="match status" value="1"/>
</dbReference>
<evidence type="ECO:0000313" key="3">
    <source>
        <dbReference type="Proteomes" id="UP001371456"/>
    </source>
</evidence>
<evidence type="ECO:0000259" key="1">
    <source>
        <dbReference type="Pfam" id="PF14541"/>
    </source>
</evidence>
<dbReference type="Pfam" id="PF14541">
    <property type="entry name" value="TAXi_C"/>
    <property type="match status" value="1"/>
</dbReference>
<sequence length="84" mass="9410">MKQVPIDPSHWDLGLDKYGGIFVDTGAYVTSFPDDVYVKFRDIFMSEVKNMQLDPSSPTSFDTCYMAGEFCNTSCSETTSDDTI</sequence>